<organism evidence="3 4">
    <name type="scientific">Flavobacterium hydrocarbonoxydans</name>
    <dbReference type="NCBI Taxonomy" id="2683249"/>
    <lineage>
        <taxon>Bacteria</taxon>
        <taxon>Pseudomonadati</taxon>
        <taxon>Bacteroidota</taxon>
        <taxon>Flavobacteriia</taxon>
        <taxon>Flavobacteriales</taxon>
        <taxon>Flavobacteriaceae</taxon>
        <taxon>Flavobacterium</taxon>
    </lineage>
</organism>
<dbReference type="Pfam" id="PF19081">
    <property type="entry name" value="Ig_7"/>
    <property type="match status" value="7"/>
</dbReference>
<feature type="non-terminal residue" evidence="3">
    <location>
        <position position="1926"/>
    </location>
</feature>
<dbReference type="Proteomes" id="UP000471501">
    <property type="component" value="Unassembled WGS sequence"/>
</dbReference>
<proteinExistence type="predicted"/>
<dbReference type="Gene3D" id="2.60.40.10">
    <property type="entry name" value="Immunoglobulins"/>
    <property type="match status" value="2"/>
</dbReference>
<feature type="domain" description="Immunoglobulin" evidence="2">
    <location>
        <begin position="1162"/>
        <end position="1236"/>
    </location>
</feature>
<name>A0A6I4NS39_9FLAO</name>
<keyword evidence="4" id="KW-1185">Reference proteome</keyword>
<evidence type="ECO:0000259" key="2">
    <source>
        <dbReference type="SMART" id="SM00409"/>
    </source>
</evidence>
<evidence type="ECO:0000256" key="1">
    <source>
        <dbReference type="SAM" id="SignalP"/>
    </source>
</evidence>
<comment type="caution">
    <text evidence="3">The sequence shown here is derived from an EMBL/GenBank/DDBJ whole genome shotgun (WGS) entry which is preliminary data.</text>
</comment>
<dbReference type="SMART" id="SM00409">
    <property type="entry name" value="IG"/>
    <property type="match status" value="2"/>
</dbReference>
<dbReference type="InterPro" id="IPR013783">
    <property type="entry name" value="Ig-like_fold"/>
</dbReference>
<keyword evidence="1" id="KW-0732">Signal</keyword>
<feature type="domain" description="Immunoglobulin" evidence="2">
    <location>
        <begin position="648"/>
        <end position="723"/>
    </location>
</feature>
<gene>
    <name evidence="3" type="ORF">GON26_21430</name>
</gene>
<protein>
    <recommendedName>
        <fullName evidence="2">Immunoglobulin domain-containing protein</fullName>
    </recommendedName>
</protein>
<dbReference type="InterPro" id="IPR003599">
    <property type="entry name" value="Ig_sub"/>
</dbReference>
<dbReference type="InterPro" id="IPR044023">
    <property type="entry name" value="Ig_7"/>
</dbReference>
<dbReference type="Pfam" id="PF22352">
    <property type="entry name" value="K319L-like_PKD"/>
    <property type="match status" value="1"/>
</dbReference>
<sequence length="1926" mass="201327">MKKKLQIFDLFCMKRLLGLLFLLLLCNNALAQTFCRPISETHGASGICVYSITDPGLAFDSAGLSTFATLSTDVGVLCTIQETLTLNQTAKAGDEVAVYIGSGSGLLNLSLLSTARIQARFNGSAVGSSIAVNDPLLNLALLPGNTIGLIKFKITADTNQIQFLLGGAVTVLTDFRIYDVRLDFAKPTVSGGLNQTLCSGNSTTLTATPAAGTTIAWYDSAVSTTPLITANSYTTPVLTSNTTYYIGVTRVGSCESNERVPVVITVPNPIAPVISSVGTAICSSGATQSTTLSVINPISGTTYNWYSVPSGGASLSSLPAALGGCLEANSQQTNLNGLCLLCNANNPNDSVDGDSSTAAELSVPVGLINGWIQQTLRFNNPGRAGDIVEVELEKPGGLLDISALSYITLATYNGTTYNNDRVSIDNIVDIQLLGGNRFKASIVAGAAFDRVEVRLGGLATVLTRLDIYEASYKFKTPTVTGDIALCSGETTTLTPNLTVGETVEWFDALTAGNSLATTTSYTTPALTANTTYYYEITRNGCLNSERFPIVITVDNPIAPIIAATGTTICSGTTTTLDVQAPVVGTTYKWYDSALAGNLLFTGNSFTTPVLTTNTSYYVEASIGSCTDATRTLVNVTVNPTPLAPIVASPTVTIQSGQTALLEVSTPEAGVEYDWYDAPTLGNLLTTGTSYETDPLFADTTYYIEARNTTSGCINSARTAVTVIVNKPITSCLQADNQLVTNDGVLCLSCGAVPGTATLSVDGDNSTATTLQALVGLGGYVQQNLDFASPGLSGDIIDVELGIPSGLVNIGLLSYITLESYNGVTYNGDVIAIDNSLLSVQVLGGGRFRASFAAGADFTGVQVRLGGTLSVLRELDIYGASFRYKEASISGNASPICEGQSTILTATSDPAAAETFKWYDAASGGNEISPNETYNTGTLSVTTTYYLEATRNTGTCENSVRQPVTVTVSPLPTDADVEIDSNITALCNGQVNLEPTTTLLNPVFKYYTDQTKATEILNGGSGSVGEDYAIDPVTFALTVTNLTAAGSPYQYYISVTNDDNCENDANTLKEVTVVYPTVTPLVVTPLEACTKVNLKDAIVGYDDTITYTFFDPANTPITEAAAANITVNGVYSIQAQGSGNACPSAILPVAVTINPLPSLNVTTDSEVVNIGDSVSLEADSNSTVVWYDSLGNVLPSTTAGTITTANVTLTTAGFYTYTAVASNANCSTSATVSINVVDPANCALLTERVYASIQSSDSNITGGVSDGANAIDGDTQTASTITTGLGILGIGTTWQNLQWPTTITKGTPVTIKLGSEYSGVALGQNLTVVGTKRDGSNNPIDIGSLQSVSGSLVNLLSGENTFEFTFVPADGTGPKDYDGIRIQSASLVSVIQSTKVFDAYYNQQVPQIVCQPGDVQDVFYGARRTGLGVINATVGVSDAFNAVDNDVSTYATMYSGLGVLAAADLTVAFKTPSIASDSLRIVLSKPAALLDLSLIKGFTIQPFLGNVAVGAPIDDSSSLLSLRVLPGNTMLSVSVSSQPEIYDRVRISFGGVAGVLEFLRVHTIERFANTKITGSDPDNKIVVCPGTAITLEVPSESCSTYNWYDSPVGGNLLVSGDTYTVPASLTAGTYKYYVQPVRFDCEVFSRGEITVEVRESSPENALTDITLDGATDTTICLPGGTVTLETSLSGTPSLTSPVYYWYSFDGTTSQLIAGETTPQLVVTGLTPGTYTYFVGVSGTEFCETKEADRKQITFTILRPSDENDISVDDTAVCLGDTATLTPTAPALTNAKFLWYLDANRTQPIVNNAVISGVTYTVNSSGVLTATGLTIAMSPKSYYVSVSSDTTCENNAGALQTAAIIVNDPGTPTTTSATQDFCLEDTPTVADIAVTPATAVWYSSATSTTPLLATDALADGNYYATIIDAVTG</sequence>
<feature type="signal peptide" evidence="1">
    <location>
        <begin position="1"/>
        <end position="31"/>
    </location>
</feature>
<evidence type="ECO:0000313" key="3">
    <source>
        <dbReference type="EMBL" id="MWB96931.1"/>
    </source>
</evidence>
<dbReference type="EMBL" id="WSTB01000025">
    <property type="protein sequence ID" value="MWB96931.1"/>
    <property type="molecule type" value="Genomic_DNA"/>
</dbReference>
<feature type="chain" id="PRO_5026145803" description="Immunoglobulin domain-containing protein" evidence="1">
    <location>
        <begin position="32"/>
        <end position="1926"/>
    </location>
</feature>
<evidence type="ECO:0000313" key="4">
    <source>
        <dbReference type="Proteomes" id="UP000471501"/>
    </source>
</evidence>
<accession>A0A6I4NS39</accession>
<reference evidence="3 4" key="1">
    <citation type="submission" date="2019-12" db="EMBL/GenBank/DDBJ databases">
        <authorList>
            <person name="Kim Y.S."/>
        </authorList>
    </citation>
    <scope>NUCLEOTIDE SEQUENCE [LARGE SCALE GENOMIC DNA]</scope>
    <source>
        <strain evidence="3 4">GA093</strain>
    </source>
</reference>